<evidence type="ECO:0000259" key="1">
    <source>
        <dbReference type="Pfam" id="PF01425"/>
    </source>
</evidence>
<sequence>MTLFMRSLKLLESTYSDESPSAIVPSRCYAKPTPEHPLRGLRIAIKDMFDIKNLRTSLCSLAWNELFPPRTITASSIQRLIEGGAVLVAKTKLNAMIIREETMECVEYTAPFNPRADGYQTCSGSSSGSCAALAGYEWLDAAIGSDSQNSRTNETIRYPLIKSQRTAAAANLHTGTESSLSDPHMAPSRQMAWLLFVPCSNVPAFFVRDLAILSSSVRYWYGESLPAVQLLVPQEYFPTTCASQSAIINGFIETVEQTLGQSCVVLSLQTEWDKYAPIDIKGTHLSTYLKEAGTFPYYREACEKIDSFVSDYTQKYGMKPFLHKAMRWRW</sequence>
<evidence type="ECO:0000313" key="2">
    <source>
        <dbReference type="EMBL" id="PNS15800.1"/>
    </source>
</evidence>
<dbReference type="Pfam" id="PF01425">
    <property type="entry name" value="Amidase"/>
    <property type="match status" value="1"/>
</dbReference>
<dbReference type="PANTHER" id="PTHR46310:SF7">
    <property type="entry name" value="AMIDASE 1"/>
    <property type="match status" value="1"/>
</dbReference>
<gene>
    <name evidence="2" type="ORF">CAC42_4252</name>
</gene>
<protein>
    <recommendedName>
        <fullName evidence="1">Amidase domain-containing protein</fullName>
    </recommendedName>
</protein>
<dbReference type="Proteomes" id="UP000243797">
    <property type="component" value="Unassembled WGS sequence"/>
</dbReference>
<accession>A0A2K1QLN8</accession>
<name>A0A2K1QLN8_9PEZI</name>
<dbReference type="SUPFAM" id="SSF75304">
    <property type="entry name" value="Amidase signature (AS) enzymes"/>
    <property type="match status" value="1"/>
</dbReference>
<dbReference type="InParanoid" id="A0A2K1QLN8"/>
<comment type="caution">
    <text evidence="2">The sequence shown here is derived from an EMBL/GenBank/DDBJ whole genome shotgun (WGS) entry which is preliminary data.</text>
</comment>
<dbReference type="OrthoDB" id="5423360at2759"/>
<dbReference type="InterPro" id="IPR036928">
    <property type="entry name" value="AS_sf"/>
</dbReference>
<evidence type="ECO:0000313" key="3">
    <source>
        <dbReference type="Proteomes" id="UP000243797"/>
    </source>
</evidence>
<proteinExistence type="predicted"/>
<dbReference type="Gene3D" id="3.90.1300.10">
    <property type="entry name" value="Amidase signature (AS) domain"/>
    <property type="match status" value="1"/>
</dbReference>
<keyword evidence="3" id="KW-1185">Reference proteome</keyword>
<feature type="domain" description="Amidase" evidence="1">
    <location>
        <begin position="32"/>
        <end position="147"/>
    </location>
</feature>
<dbReference type="InterPro" id="IPR023631">
    <property type="entry name" value="Amidase_dom"/>
</dbReference>
<dbReference type="PANTHER" id="PTHR46310">
    <property type="entry name" value="AMIDASE 1"/>
    <property type="match status" value="1"/>
</dbReference>
<dbReference type="STRING" id="2082308.A0A2K1QLN8"/>
<reference evidence="2 3" key="1">
    <citation type="submission" date="2017-06" db="EMBL/GenBank/DDBJ databases">
        <title>Draft genome sequence of a variant of Elsinoe murrayae.</title>
        <authorList>
            <person name="Cheng Q."/>
        </authorList>
    </citation>
    <scope>NUCLEOTIDE SEQUENCE [LARGE SCALE GENOMIC DNA]</scope>
    <source>
        <strain evidence="2 3">CQ-2017a</strain>
    </source>
</reference>
<organism evidence="2 3">
    <name type="scientific">Sphaceloma murrayae</name>
    <dbReference type="NCBI Taxonomy" id="2082308"/>
    <lineage>
        <taxon>Eukaryota</taxon>
        <taxon>Fungi</taxon>
        <taxon>Dikarya</taxon>
        <taxon>Ascomycota</taxon>
        <taxon>Pezizomycotina</taxon>
        <taxon>Dothideomycetes</taxon>
        <taxon>Dothideomycetidae</taxon>
        <taxon>Myriangiales</taxon>
        <taxon>Elsinoaceae</taxon>
        <taxon>Sphaceloma</taxon>
    </lineage>
</organism>
<dbReference type="AlphaFoldDB" id="A0A2K1QLN8"/>
<dbReference type="EMBL" id="NKHZ01000068">
    <property type="protein sequence ID" value="PNS15800.1"/>
    <property type="molecule type" value="Genomic_DNA"/>
</dbReference>